<dbReference type="InterPro" id="IPR049452">
    <property type="entry name" value="Anoctamin_TM"/>
</dbReference>
<evidence type="ECO:0000313" key="12">
    <source>
        <dbReference type="Proteomes" id="UP001152799"/>
    </source>
</evidence>
<keyword evidence="3" id="KW-1003">Cell membrane</keyword>
<feature type="transmembrane region" description="Helical" evidence="8">
    <location>
        <begin position="423"/>
        <end position="445"/>
    </location>
</feature>
<feature type="transmembrane region" description="Helical" evidence="8">
    <location>
        <begin position="372"/>
        <end position="396"/>
    </location>
</feature>
<dbReference type="PANTHER" id="PTHR12308:SF84">
    <property type="entry name" value="ANOCTAMIN"/>
    <property type="match status" value="1"/>
</dbReference>
<accession>A0A9N9QIL5</accession>
<keyword evidence="5 8" id="KW-1133">Transmembrane helix</keyword>
<protein>
    <recommendedName>
        <fullName evidence="8">Anoctamin</fullName>
    </recommendedName>
</protein>
<proteinExistence type="inferred from homology"/>
<dbReference type="GO" id="GO:0005886">
    <property type="term" value="C:plasma membrane"/>
    <property type="evidence" value="ECO:0007669"/>
    <property type="project" value="UniProtKB-SubCell"/>
</dbReference>
<keyword evidence="12" id="KW-1185">Reference proteome</keyword>
<keyword evidence="4 8" id="KW-0812">Transmembrane</keyword>
<dbReference type="Pfam" id="PF04547">
    <property type="entry name" value="Anoctamin"/>
    <property type="match status" value="1"/>
</dbReference>
<evidence type="ECO:0000313" key="11">
    <source>
        <dbReference type="EMBL" id="CAG9766699.1"/>
    </source>
</evidence>
<evidence type="ECO:0000256" key="1">
    <source>
        <dbReference type="ARBA" id="ARBA00004651"/>
    </source>
</evidence>
<comment type="similarity">
    <text evidence="2 8">Belongs to the anoctamin family.</text>
</comment>
<evidence type="ECO:0000256" key="3">
    <source>
        <dbReference type="ARBA" id="ARBA00022475"/>
    </source>
</evidence>
<dbReference type="InterPro" id="IPR032394">
    <property type="entry name" value="Anoct_dimer"/>
</dbReference>
<sequence>MPLQPTFKDGKRTIDYVLVYKTSALLTEGAATKHKTFIDTLKKLGLELENEAFSVDEDIIFVKIHAPDSFTFSYATLLDIELSCNSFDYRPHISPPPNFMSTPLTKPNINDPIYARAPETISGEIPKKITTSERIMVINQLLSRCIWGEEKWEYGLNRLIAAKIIKDAFPLHDGTYKWTREGPLNDRQLLARYWGKPNCCLKAQPLNLVEKYFGTEYALYFAWLGMYIKFLVPAAILSILVIIYGLATIFTPMNRKATQICNSDMIMCPKCHYNNCPREYLSNSCYSANMAYLFDNGCAVMFAAIMSLWATIFMEFWQREESVLQLQWNVKSLKYTITMRPEFLEAAPYKRFSPITNRLEPFIPKRQRTIRYVITLASVTLLLCIMILVTFGVMIYRVTVNTILIQSPTPEIMPEVMRNKYRGLFASVSGALISAVFIFIFKWAYERIALFLTDMEVHRTVREYNDSYVFKSYALAFANNYSATFYVAFFKGKFYTHPGDLELFDHLGGINSDICDPSGCIVDLAILLIIIMVVKAFVSNVVQVFLPKITKRFNHTISKVKNQSNIPQWEDEYLLAKADQFFIVDEYMDMVIQYGFVNFFIMGFPLAPLFALLNNLAEIRVDASKVTKSYRRPVPNRQTGLGAWFAILQATTYIGVVTNALVIAFTSNFMERTIYSYLKGTPGLLGADLDETFSVFELEEFAILRSSKASNSTLCYYPGQRYPPDHPLKYQRRKDFWQHLGIKFAVVVIFEHLVIIIKGLVAYAIPDVPFSVKQQIAHQEKMTTRAKNKTISNKYMKGRPDSLRRYSN</sequence>
<gene>
    <name evidence="11" type="ORF">CEUTPL_LOCUS7273</name>
</gene>
<evidence type="ECO:0000259" key="9">
    <source>
        <dbReference type="Pfam" id="PF04547"/>
    </source>
</evidence>
<evidence type="ECO:0000256" key="6">
    <source>
        <dbReference type="ARBA" id="ARBA00023136"/>
    </source>
</evidence>
<reference evidence="11" key="1">
    <citation type="submission" date="2022-01" db="EMBL/GenBank/DDBJ databases">
        <authorList>
            <person name="King R."/>
        </authorList>
    </citation>
    <scope>NUCLEOTIDE SEQUENCE</scope>
</reference>
<evidence type="ECO:0000256" key="8">
    <source>
        <dbReference type="RuleBase" id="RU280814"/>
    </source>
</evidence>
<dbReference type="PANTHER" id="PTHR12308">
    <property type="entry name" value="ANOCTAMIN"/>
    <property type="match status" value="1"/>
</dbReference>
<feature type="transmembrane region" description="Helical" evidence="8">
    <location>
        <begin position="524"/>
        <end position="546"/>
    </location>
</feature>
<dbReference type="Proteomes" id="UP001152799">
    <property type="component" value="Chromosome 3"/>
</dbReference>
<feature type="transmembrane region" description="Helical" evidence="8">
    <location>
        <begin position="641"/>
        <end position="665"/>
    </location>
</feature>
<organism evidence="11 12">
    <name type="scientific">Ceutorhynchus assimilis</name>
    <name type="common">cabbage seed weevil</name>
    <dbReference type="NCBI Taxonomy" id="467358"/>
    <lineage>
        <taxon>Eukaryota</taxon>
        <taxon>Metazoa</taxon>
        <taxon>Ecdysozoa</taxon>
        <taxon>Arthropoda</taxon>
        <taxon>Hexapoda</taxon>
        <taxon>Insecta</taxon>
        <taxon>Pterygota</taxon>
        <taxon>Neoptera</taxon>
        <taxon>Endopterygota</taxon>
        <taxon>Coleoptera</taxon>
        <taxon>Polyphaga</taxon>
        <taxon>Cucujiformia</taxon>
        <taxon>Curculionidae</taxon>
        <taxon>Ceutorhynchinae</taxon>
        <taxon>Ceutorhynchus</taxon>
    </lineage>
</organism>
<dbReference type="OrthoDB" id="296386at2759"/>
<feature type="transmembrane region" description="Helical" evidence="8">
    <location>
        <begin position="230"/>
        <end position="250"/>
    </location>
</feature>
<feature type="domain" description="Anoctamin dimerisation" evidence="10">
    <location>
        <begin position="7"/>
        <end position="206"/>
    </location>
</feature>
<dbReference type="EMBL" id="OU892279">
    <property type="protein sequence ID" value="CAG9766699.1"/>
    <property type="molecule type" value="Genomic_DNA"/>
</dbReference>
<dbReference type="InterPro" id="IPR007632">
    <property type="entry name" value="Anoctamin"/>
</dbReference>
<dbReference type="Pfam" id="PF16178">
    <property type="entry name" value="Anoct_dimer"/>
    <property type="match status" value="1"/>
</dbReference>
<feature type="domain" description="Anoctamin transmembrane" evidence="9">
    <location>
        <begin position="209"/>
        <end position="778"/>
    </location>
</feature>
<keyword evidence="6 8" id="KW-0472">Membrane</keyword>
<feature type="transmembrane region" description="Helical" evidence="8">
    <location>
        <begin position="740"/>
        <end position="765"/>
    </location>
</feature>
<evidence type="ECO:0000256" key="4">
    <source>
        <dbReference type="ARBA" id="ARBA00022692"/>
    </source>
</evidence>
<dbReference type="GO" id="GO:0005254">
    <property type="term" value="F:chloride channel activity"/>
    <property type="evidence" value="ECO:0007669"/>
    <property type="project" value="TreeGrafter"/>
</dbReference>
<comment type="subcellular location">
    <subcellularLocation>
        <location evidence="1">Cell membrane</location>
        <topology evidence="1">Multi-pass membrane protein</topology>
    </subcellularLocation>
    <subcellularLocation>
        <location evidence="8">Membrane</location>
        <topology evidence="8">Multi-pass membrane protein</topology>
    </subcellularLocation>
</comment>
<dbReference type="GO" id="GO:0046983">
    <property type="term" value="F:protein dimerization activity"/>
    <property type="evidence" value="ECO:0007669"/>
    <property type="project" value="InterPro"/>
</dbReference>
<evidence type="ECO:0000259" key="10">
    <source>
        <dbReference type="Pfam" id="PF16178"/>
    </source>
</evidence>
<keyword evidence="7" id="KW-0325">Glycoprotein</keyword>
<feature type="transmembrane region" description="Helical" evidence="8">
    <location>
        <begin position="468"/>
        <end position="489"/>
    </location>
</feature>
<evidence type="ECO:0000256" key="5">
    <source>
        <dbReference type="ARBA" id="ARBA00022989"/>
    </source>
</evidence>
<name>A0A9N9QIL5_9CUCU</name>
<feature type="transmembrane region" description="Helical" evidence="8">
    <location>
        <begin position="591"/>
        <end position="613"/>
    </location>
</feature>
<dbReference type="AlphaFoldDB" id="A0A9N9QIL5"/>
<evidence type="ECO:0000256" key="2">
    <source>
        <dbReference type="ARBA" id="ARBA00009671"/>
    </source>
</evidence>
<evidence type="ECO:0000256" key="7">
    <source>
        <dbReference type="ARBA" id="ARBA00023180"/>
    </source>
</evidence>